<name>A0A4U1B788_9GAMM</name>
<protein>
    <submittedName>
        <fullName evidence="1">Mannosyl-3-phosphoglycerate phosphatase</fullName>
    </submittedName>
</protein>
<dbReference type="EMBL" id="SWCI01000040">
    <property type="protein sequence ID" value="TKB45800.1"/>
    <property type="molecule type" value="Genomic_DNA"/>
</dbReference>
<evidence type="ECO:0000313" key="2">
    <source>
        <dbReference type="Proteomes" id="UP000305674"/>
    </source>
</evidence>
<dbReference type="SUPFAM" id="SSF56784">
    <property type="entry name" value="HAD-like"/>
    <property type="match status" value="1"/>
</dbReference>
<reference evidence="1 2" key="1">
    <citation type="submission" date="2019-04" db="EMBL/GenBank/DDBJ databases">
        <authorList>
            <person name="Hwang J.C."/>
        </authorList>
    </citation>
    <scope>NUCLEOTIDE SEQUENCE [LARGE SCALE GENOMIC DNA]</scope>
    <source>
        <strain evidence="1 2">IMCC35001</strain>
    </source>
</reference>
<keyword evidence="2" id="KW-1185">Reference proteome</keyword>
<gene>
    <name evidence="1" type="ORF">FCL40_18415</name>
</gene>
<sequence length="35" mass="3818">MAPTPKLLVVTDLDGTLLDHHSYSFQPAEPALARL</sequence>
<accession>A0A4U1B788</accession>
<dbReference type="Proteomes" id="UP000305674">
    <property type="component" value="Unassembled WGS sequence"/>
</dbReference>
<dbReference type="AlphaFoldDB" id="A0A4U1B788"/>
<feature type="non-terminal residue" evidence="1">
    <location>
        <position position="35"/>
    </location>
</feature>
<dbReference type="InterPro" id="IPR023214">
    <property type="entry name" value="HAD_sf"/>
</dbReference>
<dbReference type="Gene3D" id="3.40.50.1000">
    <property type="entry name" value="HAD superfamily/HAD-like"/>
    <property type="match status" value="1"/>
</dbReference>
<proteinExistence type="predicted"/>
<dbReference type="InterPro" id="IPR036412">
    <property type="entry name" value="HAD-like_sf"/>
</dbReference>
<evidence type="ECO:0000313" key="1">
    <source>
        <dbReference type="EMBL" id="TKB45800.1"/>
    </source>
</evidence>
<organism evidence="1 2">
    <name type="scientific">Ferrimonas sediminicola</name>
    <dbReference type="NCBI Taxonomy" id="2569538"/>
    <lineage>
        <taxon>Bacteria</taxon>
        <taxon>Pseudomonadati</taxon>
        <taxon>Pseudomonadota</taxon>
        <taxon>Gammaproteobacteria</taxon>
        <taxon>Alteromonadales</taxon>
        <taxon>Ferrimonadaceae</taxon>
        <taxon>Ferrimonas</taxon>
    </lineage>
</organism>
<comment type="caution">
    <text evidence="1">The sequence shown here is derived from an EMBL/GenBank/DDBJ whole genome shotgun (WGS) entry which is preliminary data.</text>
</comment>